<evidence type="ECO:0000259" key="4">
    <source>
        <dbReference type="PROSITE" id="PS51390"/>
    </source>
</evidence>
<feature type="domain" description="WAP" evidence="4">
    <location>
        <begin position="73"/>
        <end position="121"/>
    </location>
</feature>
<sequence>MAGTRNIFCLLILIVFCTGKALSEVKPGLCPPVRCTTCKPHTDCAKWCNEDTDCLGDEKCCPEGKAKVCKPPKKVRPGVCPPVLKPPKKSCDDECTSDSECAPDYKCCFSEDGKFKCVPPVGVPEGFCPAPIAASPTICLVICKRCPRGEKCCPWKCLKQCVPTVTVKPGQCPFNEIHCIQGSHTLCTSDGGCPGTEKCCGYMCGKECLSPVHSLTNPAE</sequence>
<evidence type="ECO:0000313" key="6">
    <source>
        <dbReference type="Proteomes" id="UP000694569"/>
    </source>
</evidence>
<dbReference type="PANTHER" id="PTHR19441:SF30">
    <property type="entry name" value="ELAFIN"/>
    <property type="match status" value="1"/>
</dbReference>
<keyword evidence="2" id="KW-1015">Disulfide bond</keyword>
<feature type="signal peptide" evidence="3">
    <location>
        <begin position="1"/>
        <end position="23"/>
    </location>
</feature>
<name>A0A8C5MI08_9ANUR</name>
<protein>
    <recommendedName>
        <fullName evidence="4">WAP domain-containing protein</fullName>
    </recommendedName>
</protein>
<feature type="domain" description="WAP" evidence="4">
    <location>
        <begin position="23"/>
        <end position="72"/>
    </location>
</feature>
<dbReference type="InterPro" id="IPR050514">
    <property type="entry name" value="WAP_four-disulfide_core"/>
</dbReference>
<dbReference type="Ensembl" id="ENSLLET00000014026.1">
    <property type="protein sequence ID" value="ENSLLEP00000013502.1"/>
    <property type="gene ID" value="ENSLLEG00000008553.1"/>
</dbReference>
<reference evidence="5" key="2">
    <citation type="submission" date="2025-09" db="UniProtKB">
        <authorList>
            <consortium name="Ensembl"/>
        </authorList>
    </citation>
    <scope>IDENTIFICATION</scope>
</reference>
<dbReference type="GO" id="GO:0045087">
    <property type="term" value="P:innate immune response"/>
    <property type="evidence" value="ECO:0007669"/>
    <property type="project" value="TreeGrafter"/>
</dbReference>
<proteinExistence type="predicted"/>
<dbReference type="GeneTree" id="ENSGT01010000228771"/>
<dbReference type="GO" id="GO:0005615">
    <property type="term" value="C:extracellular space"/>
    <property type="evidence" value="ECO:0007669"/>
    <property type="project" value="TreeGrafter"/>
</dbReference>
<feature type="domain" description="WAP" evidence="4">
    <location>
        <begin position="165"/>
        <end position="212"/>
    </location>
</feature>
<keyword evidence="6" id="KW-1185">Reference proteome</keyword>
<dbReference type="InterPro" id="IPR036645">
    <property type="entry name" value="Elafin-like_sf"/>
</dbReference>
<dbReference type="OrthoDB" id="4473401at2759"/>
<dbReference type="Gene3D" id="4.10.75.10">
    <property type="entry name" value="Elafin-like"/>
    <property type="match status" value="3"/>
</dbReference>
<evidence type="ECO:0000256" key="2">
    <source>
        <dbReference type="ARBA" id="ARBA00023157"/>
    </source>
</evidence>
<dbReference type="PRINTS" id="PR00003">
    <property type="entry name" value="4DISULPHCORE"/>
</dbReference>
<accession>A0A8C5MI08</accession>
<dbReference type="PROSITE" id="PS51390">
    <property type="entry name" value="WAP"/>
    <property type="match status" value="3"/>
</dbReference>
<dbReference type="GO" id="GO:0019731">
    <property type="term" value="P:antibacterial humoral response"/>
    <property type="evidence" value="ECO:0007669"/>
    <property type="project" value="TreeGrafter"/>
</dbReference>
<dbReference type="InterPro" id="IPR008197">
    <property type="entry name" value="WAP_dom"/>
</dbReference>
<evidence type="ECO:0000313" key="5">
    <source>
        <dbReference type="Ensembl" id="ENSLLEP00000013502.1"/>
    </source>
</evidence>
<dbReference type="PANTHER" id="PTHR19441">
    <property type="entry name" value="WHEY ACDIC PROTEIN WAP"/>
    <property type="match status" value="1"/>
</dbReference>
<evidence type="ECO:0000256" key="1">
    <source>
        <dbReference type="ARBA" id="ARBA00022729"/>
    </source>
</evidence>
<dbReference type="Pfam" id="PF00095">
    <property type="entry name" value="WAP"/>
    <property type="match status" value="3"/>
</dbReference>
<organism evidence="5 6">
    <name type="scientific">Leptobrachium leishanense</name>
    <name type="common">Leishan spiny toad</name>
    <dbReference type="NCBI Taxonomy" id="445787"/>
    <lineage>
        <taxon>Eukaryota</taxon>
        <taxon>Metazoa</taxon>
        <taxon>Chordata</taxon>
        <taxon>Craniata</taxon>
        <taxon>Vertebrata</taxon>
        <taxon>Euteleostomi</taxon>
        <taxon>Amphibia</taxon>
        <taxon>Batrachia</taxon>
        <taxon>Anura</taxon>
        <taxon>Pelobatoidea</taxon>
        <taxon>Megophryidae</taxon>
        <taxon>Leptobrachium</taxon>
    </lineage>
</organism>
<dbReference type="SMART" id="SM00217">
    <property type="entry name" value="WAP"/>
    <property type="match status" value="4"/>
</dbReference>
<dbReference type="AlphaFoldDB" id="A0A8C5MI08"/>
<dbReference type="GO" id="GO:0004867">
    <property type="term" value="F:serine-type endopeptidase inhibitor activity"/>
    <property type="evidence" value="ECO:0007669"/>
    <property type="project" value="TreeGrafter"/>
</dbReference>
<keyword evidence="1 3" id="KW-0732">Signal</keyword>
<dbReference type="Proteomes" id="UP000694569">
    <property type="component" value="Unplaced"/>
</dbReference>
<dbReference type="SUPFAM" id="SSF57256">
    <property type="entry name" value="Elafin-like"/>
    <property type="match status" value="3"/>
</dbReference>
<evidence type="ECO:0000256" key="3">
    <source>
        <dbReference type="SAM" id="SignalP"/>
    </source>
</evidence>
<reference evidence="5" key="1">
    <citation type="submission" date="2025-08" db="UniProtKB">
        <authorList>
            <consortium name="Ensembl"/>
        </authorList>
    </citation>
    <scope>IDENTIFICATION</scope>
</reference>
<feature type="chain" id="PRO_5034174286" description="WAP domain-containing protein" evidence="3">
    <location>
        <begin position="24"/>
        <end position="220"/>
    </location>
</feature>